<name>A0A166WW41_9AGAM</name>
<gene>
    <name evidence="2" type="ORF">FIBSPDRAFT_762</name>
    <name evidence="1" type="ORF">FIBSPDRAFT_899302</name>
</gene>
<organism evidence="2 3">
    <name type="scientific">Athelia psychrophila</name>
    <dbReference type="NCBI Taxonomy" id="1759441"/>
    <lineage>
        <taxon>Eukaryota</taxon>
        <taxon>Fungi</taxon>
        <taxon>Dikarya</taxon>
        <taxon>Basidiomycota</taxon>
        <taxon>Agaricomycotina</taxon>
        <taxon>Agaricomycetes</taxon>
        <taxon>Agaricomycetidae</taxon>
        <taxon>Atheliales</taxon>
        <taxon>Atheliaceae</taxon>
        <taxon>Athelia</taxon>
    </lineage>
</organism>
<dbReference type="Proteomes" id="UP000076532">
    <property type="component" value="Unassembled WGS sequence"/>
</dbReference>
<dbReference type="OrthoDB" id="3258172at2759"/>
<reference evidence="2 3" key="1">
    <citation type="journal article" date="2016" name="Mol. Biol. Evol.">
        <title>Comparative Genomics of Early-Diverging Mushroom-Forming Fungi Provides Insights into the Origins of Lignocellulose Decay Capabilities.</title>
        <authorList>
            <person name="Nagy L.G."/>
            <person name="Riley R."/>
            <person name="Tritt A."/>
            <person name="Adam C."/>
            <person name="Daum C."/>
            <person name="Floudas D."/>
            <person name="Sun H."/>
            <person name="Yadav J.S."/>
            <person name="Pangilinan J."/>
            <person name="Larsson K.H."/>
            <person name="Matsuura K."/>
            <person name="Barry K."/>
            <person name="Labutti K."/>
            <person name="Kuo R."/>
            <person name="Ohm R.A."/>
            <person name="Bhattacharya S.S."/>
            <person name="Shirouzu T."/>
            <person name="Yoshinaga Y."/>
            <person name="Martin F.M."/>
            <person name="Grigoriev I.V."/>
            <person name="Hibbett D.S."/>
        </authorList>
    </citation>
    <scope>NUCLEOTIDE SEQUENCE [LARGE SCALE GENOMIC DNA]</scope>
    <source>
        <strain evidence="2 3">CBS 109695</strain>
    </source>
</reference>
<dbReference type="EMBL" id="KV417670">
    <property type="protein sequence ID" value="KZP10958.1"/>
    <property type="molecule type" value="Genomic_DNA"/>
</dbReference>
<evidence type="ECO:0000313" key="2">
    <source>
        <dbReference type="EMBL" id="KZP34168.1"/>
    </source>
</evidence>
<protein>
    <submittedName>
        <fullName evidence="2">Uncharacterized protein</fullName>
    </submittedName>
</protein>
<evidence type="ECO:0000313" key="1">
    <source>
        <dbReference type="EMBL" id="KZP10958.1"/>
    </source>
</evidence>
<dbReference type="EMBL" id="KV417480">
    <property type="protein sequence ID" value="KZP34168.1"/>
    <property type="molecule type" value="Genomic_DNA"/>
</dbReference>
<proteinExistence type="predicted"/>
<accession>A0A166WW41</accession>
<keyword evidence="3" id="KW-1185">Reference proteome</keyword>
<dbReference type="AlphaFoldDB" id="A0A166WW41"/>
<sequence>MPLPESATPTRLSHITPALVDTKLRVMGRMLAYDAHTALLLLYDAGCALLIDVSLCVGAEGGTEWVGAGTGVERRMERMEVMQVLGYLERTDGPDLPIPDLPAYAPAPSVDPSLVLRALLVRSEGGDADVKLWNEVLAELEGVDAEVPVPPANHVL</sequence>
<evidence type="ECO:0000313" key="3">
    <source>
        <dbReference type="Proteomes" id="UP000076532"/>
    </source>
</evidence>